<evidence type="ECO:0000256" key="4">
    <source>
        <dbReference type="ARBA" id="ARBA00023242"/>
    </source>
</evidence>
<sequence>MFHAPDLAGGNVQQKRKILSGGEYNRICQFINGYHGLAIDCEFELRNRFFKDVEPMALTCILQSELFNRSRGQHHKQEQRGKKLLKIYEDQKNVYDNALLIQMACVEGLNPVALCRMLLLEKYKRRHRSHISRFLKHPHLIDDPKLAANVQQCIISDNQEGSITDLRRRIIGEEYELKLKTLATEAGIHFYDEQDLRRMGYDKTPDIKMILPFLYRGSVINWIESKANFGDPKGHKFNIQQQLHSYCNRFGPGIIIYWFGYHEETPLLSDNNIGITVLAGFPAKEDLVFMQLAQGEFATETPAITTDSCSSSQHLGQTIEAISPGKELKKPS</sequence>
<reference evidence="7" key="1">
    <citation type="submission" date="2025-08" db="UniProtKB">
        <authorList>
            <consortium name="RefSeq"/>
        </authorList>
    </citation>
    <scope>IDENTIFICATION</scope>
</reference>
<dbReference type="PANTHER" id="PTHR31661:SF1">
    <property type="entry name" value="CDAN1-INTERACTING NUCLEASE 1"/>
    <property type="match status" value="1"/>
</dbReference>
<keyword evidence="3" id="KW-0963">Cytoplasm</keyword>
<evidence type="ECO:0000313" key="6">
    <source>
        <dbReference type="Proteomes" id="UP001652628"/>
    </source>
</evidence>
<evidence type="ECO:0000256" key="3">
    <source>
        <dbReference type="ARBA" id="ARBA00022490"/>
    </source>
</evidence>
<dbReference type="GO" id="GO:0005634">
    <property type="term" value="C:nucleus"/>
    <property type="evidence" value="ECO:0007669"/>
    <property type="project" value="UniProtKB-SubCell"/>
</dbReference>
<name>A0AB39ZP17_DROSZ</name>
<dbReference type="AlphaFoldDB" id="A0AB39ZP17"/>
<accession>A0AB39ZP17</accession>
<evidence type="ECO:0000256" key="5">
    <source>
        <dbReference type="ARBA" id="ARBA00023480"/>
    </source>
</evidence>
<dbReference type="Pfam" id="PF14811">
    <property type="entry name" value="TPD"/>
    <property type="match status" value="1"/>
</dbReference>
<organism evidence="6 7">
    <name type="scientific">Drosophila suzukii</name>
    <name type="common">Spotted-wing drosophila fruit fly</name>
    <dbReference type="NCBI Taxonomy" id="28584"/>
    <lineage>
        <taxon>Eukaryota</taxon>
        <taxon>Metazoa</taxon>
        <taxon>Ecdysozoa</taxon>
        <taxon>Arthropoda</taxon>
        <taxon>Hexapoda</taxon>
        <taxon>Insecta</taxon>
        <taxon>Pterygota</taxon>
        <taxon>Neoptera</taxon>
        <taxon>Endopterygota</taxon>
        <taxon>Diptera</taxon>
        <taxon>Brachycera</taxon>
        <taxon>Muscomorpha</taxon>
        <taxon>Ephydroidea</taxon>
        <taxon>Drosophilidae</taxon>
        <taxon>Drosophila</taxon>
        <taxon>Sophophora</taxon>
    </lineage>
</organism>
<keyword evidence="6" id="KW-1185">Reference proteome</keyword>
<dbReference type="RefSeq" id="XP_016940271.4">
    <property type="nucleotide sequence ID" value="XM_017084782.4"/>
</dbReference>
<dbReference type="PANTHER" id="PTHR31661">
    <property type="entry name" value="SIMILAR TO CDNA SEQUENCE BC052040"/>
    <property type="match status" value="1"/>
</dbReference>
<keyword evidence="4" id="KW-0539">Nucleus</keyword>
<dbReference type="InterPro" id="IPR029404">
    <property type="entry name" value="CDIN1"/>
</dbReference>
<dbReference type="GeneID" id="108017675"/>
<evidence type="ECO:0000256" key="1">
    <source>
        <dbReference type="ARBA" id="ARBA00004123"/>
    </source>
</evidence>
<evidence type="ECO:0000313" key="7">
    <source>
        <dbReference type="RefSeq" id="XP_016940271.4"/>
    </source>
</evidence>
<dbReference type="GO" id="GO:0005737">
    <property type="term" value="C:cytoplasm"/>
    <property type="evidence" value="ECO:0007669"/>
    <property type="project" value="UniProtKB-SubCell"/>
</dbReference>
<evidence type="ECO:0000256" key="2">
    <source>
        <dbReference type="ARBA" id="ARBA00004496"/>
    </source>
</evidence>
<gene>
    <name evidence="7" type="primary">LOC108017675</name>
</gene>
<comment type="subcellular location">
    <subcellularLocation>
        <location evidence="2">Cytoplasm</location>
    </subcellularLocation>
    <subcellularLocation>
        <location evidence="1">Nucleus</location>
    </subcellularLocation>
</comment>
<protein>
    <recommendedName>
        <fullName evidence="5">CDAN1-interacting nuclease 1</fullName>
    </recommendedName>
</protein>
<proteinExistence type="predicted"/>
<dbReference type="Proteomes" id="UP001652628">
    <property type="component" value="Chromosome 3"/>
</dbReference>